<gene>
    <name evidence="8" type="ORF">INT47_001787</name>
</gene>
<feature type="domain" description="RED-like N-terminal" evidence="7">
    <location>
        <begin position="49"/>
        <end position="304"/>
    </location>
</feature>
<keyword evidence="9" id="KW-1185">Reference proteome</keyword>
<evidence type="ECO:0000259" key="6">
    <source>
        <dbReference type="Pfam" id="PF07807"/>
    </source>
</evidence>
<feature type="compositionally biased region" description="Basic and acidic residues" evidence="5">
    <location>
        <begin position="522"/>
        <end position="536"/>
    </location>
</feature>
<evidence type="ECO:0000313" key="9">
    <source>
        <dbReference type="Proteomes" id="UP000603453"/>
    </source>
</evidence>
<dbReference type="Pfam" id="PF07807">
    <property type="entry name" value="RED_C"/>
    <property type="match status" value="1"/>
</dbReference>
<keyword evidence="3" id="KW-0677">Repeat</keyword>
<feature type="compositionally biased region" description="Acidic residues" evidence="5">
    <location>
        <begin position="446"/>
        <end position="458"/>
    </location>
</feature>
<protein>
    <recommendedName>
        <fullName evidence="10">Protein Red</fullName>
    </recommendedName>
</protein>
<feature type="compositionally biased region" description="Basic residues" evidence="5">
    <location>
        <begin position="42"/>
        <end position="52"/>
    </location>
</feature>
<feature type="region of interest" description="Disordered" evidence="5">
    <location>
        <begin position="434"/>
        <end position="477"/>
    </location>
</feature>
<feature type="compositionally biased region" description="Acidic residues" evidence="5">
    <location>
        <begin position="57"/>
        <end position="66"/>
    </location>
</feature>
<feature type="region of interest" description="Disordered" evidence="5">
    <location>
        <begin position="514"/>
        <end position="552"/>
    </location>
</feature>
<keyword evidence="4" id="KW-0539">Nucleus</keyword>
<evidence type="ECO:0008006" key="10">
    <source>
        <dbReference type="Google" id="ProtNLM"/>
    </source>
</evidence>
<proteinExistence type="inferred from homology"/>
<feature type="compositionally biased region" description="Polar residues" evidence="5">
    <location>
        <begin position="462"/>
        <end position="473"/>
    </location>
</feature>
<organism evidence="8 9">
    <name type="scientific">Mucor saturninus</name>
    <dbReference type="NCBI Taxonomy" id="64648"/>
    <lineage>
        <taxon>Eukaryota</taxon>
        <taxon>Fungi</taxon>
        <taxon>Fungi incertae sedis</taxon>
        <taxon>Mucoromycota</taxon>
        <taxon>Mucoromycotina</taxon>
        <taxon>Mucoromycetes</taxon>
        <taxon>Mucorales</taxon>
        <taxon>Mucorineae</taxon>
        <taxon>Mucoraceae</taxon>
        <taxon>Mucor</taxon>
    </lineage>
</organism>
<evidence type="ECO:0000256" key="3">
    <source>
        <dbReference type="ARBA" id="ARBA00022737"/>
    </source>
</evidence>
<evidence type="ECO:0000313" key="8">
    <source>
        <dbReference type="EMBL" id="KAG2198648.1"/>
    </source>
</evidence>
<comment type="subcellular location">
    <subcellularLocation>
        <location evidence="1">Nucleus</location>
    </subcellularLocation>
</comment>
<feature type="compositionally biased region" description="Polar residues" evidence="5">
    <location>
        <begin position="87"/>
        <end position="99"/>
    </location>
</feature>
<dbReference type="PANTHER" id="PTHR12765">
    <property type="entry name" value="RED PROTEIN IK FACTOR CYTOKINE IK"/>
    <property type="match status" value="1"/>
</dbReference>
<name>A0A8H7QTT5_9FUNG</name>
<dbReference type="InterPro" id="IPR012916">
    <property type="entry name" value="RED_N"/>
</dbReference>
<feature type="domain" description="Protein RED C-terminal" evidence="6">
    <location>
        <begin position="454"/>
        <end position="547"/>
    </location>
</feature>
<evidence type="ECO:0000256" key="5">
    <source>
        <dbReference type="SAM" id="MobiDB-lite"/>
    </source>
</evidence>
<feature type="region of interest" description="Disordered" evidence="5">
    <location>
        <begin position="384"/>
        <end position="409"/>
    </location>
</feature>
<dbReference type="InterPro" id="IPR012492">
    <property type="entry name" value="RED_C"/>
</dbReference>
<accession>A0A8H7QTT5</accession>
<dbReference type="EMBL" id="JAEPRD010000107">
    <property type="protein sequence ID" value="KAG2198648.1"/>
    <property type="molecule type" value="Genomic_DNA"/>
</dbReference>
<dbReference type="Proteomes" id="UP000603453">
    <property type="component" value="Unassembled WGS sequence"/>
</dbReference>
<comment type="similarity">
    <text evidence="2">Belongs to the RED family.</text>
</comment>
<evidence type="ECO:0000256" key="2">
    <source>
        <dbReference type="ARBA" id="ARBA00006660"/>
    </source>
</evidence>
<evidence type="ECO:0000259" key="7">
    <source>
        <dbReference type="Pfam" id="PF07808"/>
    </source>
</evidence>
<dbReference type="GO" id="GO:0005634">
    <property type="term" value="C:nucleus"/>
    <property type="evidence" value="ECO:0007669"/>
    <property type="project" value="UniProtKB-SubCell"/>
</dbReference>
<reference evidence="8" key="1">
    <citation type="submission" date="2020-12" db="EMBL/GenBank/DDBJ databases">
        <title>Metabolic potential, ecology and presence of endohyphal bacteria is reflected in genomic diversity of Mucoromycotina.</title>
        <authorList>
            <person name="Muszewska A."/>
            <person name="Okrasinska A."/>
            <person name="Steczkiewicz K."/>
            <person name="Drgas O."/>
            <person name="Orlowska M."/>
            <person name="Perlinska-Lenart U."/>
            <person name="Aleksandrzak-Piekarczyk T."/>
            <person name="Szatraj K."/>
            <person name="Zielenkiewicz U."/>
            <person name="Pilsyk S."/>
            <person name="Malc E."/>
            <person name="Mieczkowski P."/>
            <person name="Kruszewska J.S."/>
            <person name="Biernat P."/>
            <person name="Pawlowska J."/>
        </authorList>
    </citation>
    <scope>NUCLEOTIDE SEQUENCE</scope>
    <source>
        <strain evidence="8">WA0000017839</strain>
    </source>
</reference>
<dbReference type="InterPro" id="IPR039896">
    <property type="entry name" value="Red-like"/>
</dbReference>
<evidence type="ECO:0000256" key="4">
    <source>
        <dbReference type="ARBA" id="ARBA00023242"/>
    </source>
</evidence>
<feature type="region of interest" description="Disordered" evidence="5">
    <location>
        <begin position="1"/>
        <end position="99"/>
    </location>
</feature>
<feature type="non-terminal residue" evidence="8">
    <location>
        <position position="1"/>
    </location>
</feature>
<dbReference type="OrthoDB" id="3366823at2759"/>
<dbReference type="AlphaFoldDB" id="A0A8H7QTT5"/>
<evidence type="ECO:0000256" key="1">
    <source>
        <dbReference type="ARBA" id="ARBA00004123"/>
    </source>
</evidence>
<feature type="compositionally biased region" description="Basic and acidic residues" evidence="5">
    <location>
        <begin position="67"/>
        <end position="83"/>
    </location>
</feature>
<comment type="caution">
    <text evidence="8">The sequence shown here is derived from an EMBL/GenBank/DDBJ whole genome shotgun (WGS) entry which is preliminary data.</text>
</comment>
<dbReference type="Pfam" id="PF07808">
    <property type="entry name" value="RED_N"/>
    <property type="match status" value="1"/>
</dbReference>
<sequence>LSQEDFRKLMATPRRPNEDDSHNTFKAPAPKSSGAIFAKPVSMRKKNFKKNFKKENADDEEEEEEEKINYRDRAAERRQHTNDPSDDSQLSTEELLQRTQMEAGQELDAKQLYEQSKYLGGDVNHTHLVKGLDFALLKKIRTDLSNKKEEKEEEAEEDVITEEPMDVDAQNDQDLDQVLEKFERGEAVPDEEVTPVEEDADKPKFFTLMAKNIHDQIMQQCSDEPTARVELFEPGRMAFVFELADEVGHYSDAFAIPTAIIRSKADITAKLSKSGWSEDTQAETKLVIEKISHVMQAVRRGDRHHGSVITPKTTRELTSQPIAMVEDGFMGDIFADAGRDYELDETTTETNRTTTPKNYFQGLAIDEEMAEVVNNDEVNALLSQVTGRSGEKEEKEETEEGTSKRRKYEQVELDADAADIDMFGLSSSALPTSFEEHKSTAYQSGDDGDDDDDDDVDETETKASTQFVDQGTNRNKKAQLTRWDFDTEEEWQKYKSTIEIHPKSAFQFGVKLGDGRKRNRERKGMNDKQRLDRDYQQVKSIMSKKYGKSLDN</sequence>